<evidence type="ECO:0000259" key="6">
    <source>
        <dbReference type="Pfam" id="PF24827"/>
    </source>
</evidence>
<keyword evidence="2" id="KW-0479">Metal-binding</keyword>
<keyword evidence="4" id="KW-0862">Zinc</keyword>
<dbReference type="RefSeq" id="WP_137275545.1">
    <property type="nucleotide sequence ID" value="NZ_QKNX01000001.1"/>
</dbReference>
<dbReference type="InterPro" id="IPR055438">
    <property type="entry name" value="AstE_AspA_cat"/>
</dbReference>
<keyword evidence="8" id="KW-1185">Reference proteome</keyword>
<evidence type="ECO:0000256" key="2">
    <source>
        <dbReference type="ARBA" id="ARBA00022723"/>
    </source>
</evidence>
<sequence>MRVETLGDGEPEFAIVGGIHGDEPCGRIAVETLAEEKPDVERPVKLIIANERALERGVRYVDEDLNRAFPGSPDAETYEGRLAHELLSELRGCEILSLHSTRSHAAPFALVDELDGHARAVCPYLSVEALVETAEYSDGRLIAYPDVVELECGLQQSAAAADNATRLVREFLVAVGALTGESTPPRHHPLPVFRLDEQIPKRQADAYEVFVENFERVATGERFAAIDGEPLVAESPFYPILLSAYGYRNVFGYRGSLVGRLDGEPPAHRADGTSAQVESGTR</sequence>
<evidence type="ECO:0000256" key="5">
    <source>
        <dbReference type="SAM" id="MobiDB-lite"/>
    </source>
</evidence>
<dbReference type="EMBL" id="QKNX01000001">
    <property type="protein sequence ID" value="TKR28245.1"/>
    <property type="molecule type" value="Genomic_DNA"/>
</dbReference>
<feature type="compositionally biased region" description="Polar residues" evidence="5">
    <location>
        <begin position="273"/>
        <end position="282"/>
    </location>
</feature>
<feature type="domain" description="Succinylglutamate desuccinylase/Aspartoacylase catalytic" evidence="6">
    <location>
        <begin position="11"/>
        <end position="125"/>
    </location>
</feature>
<dbReference type="InterPro" id="IPR050178">
    <property type="entry name" value="AspA/AstE_fam"/>
</dbReference>
<dbReference type="Gene3D" id="3.40.630.10">
    <property type="entry name" value="Zn peptidases"/>
    <property type="match status" value="1"/>
</dbReference>
<dbReference type="OrthoDB" id="323389at2157"/>
<dbReference type="Proteomes" id="UP000308037">
    <property type="component" value="Unassembled WGS sequence"/>
</dbReference>
<dbReference type="Pfam" id="PF24827">
    <property type="entry name" value="AstE_AspA_cat"/>
    <property type="match status" value="1"/>
</dbReference>
<protein>
    <submittedName>
        <fullName evidence="7">Succinylglutamate desuccinylase</fullName>
    </submittedName>
</protein>
<dbReference type="AlphaFoldDB" id="A0A4U5JHA0"/>
<name>A0A4U5JHA0_9EURY</name>
<proteinExistence type="predicted"/>
<comment type="cofactor">
    <cofactor evidence="1">
        <name>Zn(2+)</name>
        <dbReference type="ChEBI" id="CHEBI:29105"/>
    </cofactor>
</comment>
<organism evidence="7 8">
    <name type="scientific">Natronomonas salsuginis</name>
    <dbReference type="NCBI Taxonomy" id="2217661"/>
    <lineage>
        <taxon>Archaea</taxon>
        <taxon>Methanobacteriati</taxon>
        <taxon>Methanobacteriota</taxon>
        <taxon>Stenosarchaea group</taxon>
        <taxon>Halobacteria</taxon>
        <taxon>Halobacteriales</taxon>
        <taxon>Natronomonadaceae</taxon>
        <taxon>Natronomonas</taxon>
    </lineage>
</organism>
<reference evidence="7 8" key="1">
    <citation type="submission" date="2019-04" db="EMBL/GenBank/DDBJ databases">
        <title>Natronomonas sp. F20-122 a newhaloarchaeon isolated from a saline saltern of Isla Bacuta, Huelva, Spain.</title>
        <authorList>
            <person name="Duran-Viseras A."/>
            <person name="Sanchez-Porro C."/>
            <person name="Ventosa A."/>
        </authorList>
    </citation>
    <scope>NUCLEOTIDE SEQUENCE [LARGE SCALE GENOMIC DNA]</scope>
    <source>
        <strain evidence="7 8">F20-122</strain>
    </source>
</reference>
<evidence type="ECO:0000256" key="3">
    <source>
        <dbReference type="ARBA" id="ARBA00022801"/>
    </source>
</evidence>
<dbReference type="SUPFAM" id="SSF53187">
    <property type="entry name" value="Zn-dependent exopeptidases"/>
    <property type="match status" value="1"/>
</dbReference>
<accession>A0A4U5JHA0</accession>
<dbReference type="PANTHER" id="PTHR15162">
    <property type="entry name" value="ASPARTOACYLASE"/>
    <property type="match status" value="1"/>
</dbReference>
<comment type="caution">
    <text evidence="7">The sequence shown here is derived from an EMBL/GenBank/DDBJ whole genome shotgun (WGS) entry which is preliminary data.</text>
</comment>
<evidence type="ECO:0000313" key="7">
    <source>
        <dbReference type="EMBL" id="TKR28245.1"/>
    </source>
</evidence>
<evidence type="ECO:0000313" key="8">
    <source>
        <dbReference type="Proteomes" id="UP000308037"/>
    </source>
</evidence>
<dbReference type="PANTHER" id="PTHR15162:SF7">
    <property type="entry name" value="SUCCINYLGLUTAMATE DESUCCINYLASE"/>
    <property type="match status" value="1"/>
</dbReference>
<evidence type="ECO:0000256" key="1">
    <source>
        <dbReference type="ARBA" id="ARBA00001947"/>
    </source>
</evidence>
<dbReference type="GO" id="GO:0016788">
    <property type="term" value="F:hydrolase activity, acting on ester bonds"/>
    <property type="evidence" value="ECO:0007669"/>
    <property type="project" value="InterPro"/>
</dbReference>
<dbReference type="GO" id="GO:0046872">
    <property type="term" value="F:metal ion binding"/>
    <property type="evidence" value="ECO:0007669"/>
    <property type="project" value="UniProtKB-KW"/>
</dbReference>
<evidence type="ECO:0000256" key="4">
    <source>
        <dbReference type="ARBA" id="ARBA00022833"/>
    </source>
</evidence>
<feature type="region of interest" description="Disordered" evidence="5">
    <location>
        <begin position="263"/>
        <end position="282"/>
    </location>
</feature>
<gene>
    <name evidence="7" type="ORF">DM868_04015</name>
</gene>
<keyword evidence="3" id="KW-0378">Hydrolase</keyword>
<dbReference type="GO" id="GO:0005829">
    <property type="term" value="C:cytosol"/>
    <property type="evidence" value="ECO:0007669"/>
    <property type="project" value="TreeGrafter"/>
</dbReference>